<dbReference type="SUPFAM" id="SSF46785">
    <property type="entry name" value="Winged helix' DNA-binding domain"/>
    <property type="match status" value="1"/>
</dbReference>
<evidence type="ECO:0000256" key="4">
    <source>
        <dbReference type="ARBA" id="ARBA00023163"/>
    </source>
</evidence>
<dbReference type="PANTHER" id="PTHR30537">
    <property type="entry name" value="HTH-TYPE TRANSCRIPTIONAL REGULATOR"/>
    <property type="match status" value="1"/>
</dbReference>
<dbReference type="InterPro" id="IPR000847">
    <property type="entry name" value="LysR_HTH_N"/>
</dbReference>
<dbReference type="Proteomes" id="UP000471435">
    <property type="component" value="Unassembled WGS sequence"/>
</dbReference>
<evidence type="ECO:0000313" key="7">
    <source>
        <dbReference type="Proteomes" id="UP000471435"/>
    </source>
</evidence>
<dbReference type="InterPro" id="IPR058163">
    <property type="entry name" value="LysR-type_TF_proteobact-type"/>
</dbReference>
<dbReference type="Gene3D" id="3.40.190.290">
    <property type="match status" value="1"/>
</dbReference>
<dbReference type="InterPro" id="IPR036388">
    <property type="entry name" value="WH-like_DNA-bd_sf"/>
</dbReference>
<dbReference type="InterPro" id="IPR005119">
    <property type="entry name" value="LysR_subst-bd"/>
</dbReference>
<dbReference type="RefSeq" id="WP_160729319.1">
    <property type="nucleotide sequence ID" value="NZ_WTYP01000001.1"/>
</dbReference>
<organism evidence="6 7">
    <name type="scientific">Pontixanthobacter luteolus</name>
    <dbReference type="NCBI Taxonomy" id="295089"/>
    <lineage>
        <taxon>Bacteria</taxon>
        <taxon>Pseudomonadati</taxon>
        <taxon>Pseudomonadota</taxon>
        <taxon>Alphaproteobacteria</taxon>
        <taxon>Sphingomonadales</taxon>
        <taxon>Erythrobacteraceae</taxon>
        <taxon>Pontixanthobacter</taxon>
    </lineage>
</organism>
<proteinExistence type="inferred from homology"/>
<dbReference type="Gene3D" id="1.10.10.10">
    <property type="entry name" value="Winged helix-like DNA-binding domain superfamily/Winged helix DNA-binding domain"/>
    <property type="match status" value="1"/>
</dbReference>
<evidence type="ECO:0000256" key="2">
    <source>
        <dbReference type="ARBA" id="ARBA00023015"/>
    </source>
</evidence>
<evidence type="ECO:0000256" key="3">
    <source>
        <dbReference type="ARBA" id="ARBA00023125"/>
    </source>
</evidence>
<keyword evidence="3" id="KW-0238">DNA-binding</keyword>
<dbReference type="InterPro" id="IPR036390">
    <property type="entry name" value="WH_DNA-bd_sf"/>
</dbReference>
<keyword evidence="4" id="KW-0804">Transcription</keyword>
<dbReference type="GO" id="GO:0043565">
    <property type="term" value="F:sequence-specific DNA binding"/>
    <property type="evidence" value="ECO:0007669"/>
    <property type="project" value="TreeGrafter"/>
</dbReference>
<dbReference type="SUPFAM" id="SSF53850">
    <property type="entry name" value="Periplasmic binding protein-like II"/>
    <property type="match status" value="1"/>
</dbReference>
<comment type="similarity">
    <text evidence="1">Belongs to the LysR transcriptional regulatory family.</text>
</comment>
<comment type="caution">
    <text evidence="6">The sequence shown here is derived from an EMBL/GenBank/DDBJ whole genome shotgun (WGS) entry which is preliminary data.</text>
</comment>
<protein>
    <submittedName>
        <fullName evidence="6">LysR family transcriptional regulator</fullName>
    </submittedName>
</protein>
<dbReference type="GO" id="GO:0006351">
    <property type="term" value="P:DNA-templated transcription"/>
    <property type="evidence" value="ECO:0007669"/>
    <property type="project" value="TreeGrafter"/>
</dbReference>
<feature type="domain" description="HTH lysR-type" evidence="5">
    <location>
        <begin position="16"/>
        <end position="73"/>
    </location>
</feature>
<evidence type="ECO:0000256" key="1">
    <source>
        <dbReference type="ARBA" id="ARBA00009437"/>
    </source>
</evidence>
<dbReference type="Pfam" id="PF03466">
    <property type="entry name" value="LysR_substrate"/>
    <property type="match status" value="1"/>
</dbReference>
<keyword evidence="7" id="KW-1185">Reference proteome</keyword>
<dbReference type="OrthoDB" id="9787460at2"/>
<sequence>MSRIDIHAQRCNYAPMEWSDYKLVLTVAREKSIRGAARHLGVNHATVSRKLGQLNNGPAGPLLHRSPTGFWPTKVGQSVVEAAEKMEQVSDEAVRRQRAAEQSLSGPLSISVPPLILQHLLIEDLARFGEQHPEIELTVDSTDRFVDLDRAEADVVLRGSDSPPDHWVGRRLFPYSLSLYAHKDYLANVNARDLRWIAPPDGDPRWQSWLEESPYPAASISMRITTIAGRFMALKQGLGMGRAACFMADNDPDLVRLPGAPVIEVETLWLLCHPDFAGTSRAKAALAYFSNVMSKYRPLLQGERC</sequence>
<dbReference type="GO" id="GO:0003700">
    <property type="term" value="F:DNA-binding transcription factor activity"/>
    <property type="evidence" value="ECO:0007669"/>
    <property type="project" value="InterPro"/>
</dbReference>
<reference evidence="6 7" key="1">
    <citation type="submission" date="2019-12" db="EMBL/GenBank/DDBJ databases">
        <title>Genomic-based taxomic classification of the family Erythrobacteraceae.</title>
        <authorList>
            <person name="Xu L."/>
        </authorList>
    </citation>
    <scope>NUCLEOTIDE SEQUENCE [LARGE SCALE GENOMIC DNA]</scope>
    <source>
        <strain evidence="6 7">SW-109</strain>
    </source>
</reference>
<dbReference type="PANTHER" id="PTHR30537:SF3">
    <property type="entry name" value="TRANSCRIPTIONAL REGULATORY PROTEIN"/>
    <property type="match status" value="1"/>
</dbReference>
<gene>
    <name evidence="6" type="ORF">GRI43_01365</name>
</gene>
<dbReference type="EMBL" id="WTYP01000001">
    <property type="protein sequence ID" value="MXP46039.1"/>
    <property type="molecule type" value="Genomic_DNA"/>
</dbReference>
<dbReference type="Pfam" id="PF00126">
    <property type="entry name" value="HTH_1"/>
    <property type="match status" value="1"/>
</dbReference>
<accession>A0A6I4UVY2</accession>
<dbReference type="AlphaFoldDB" id="A0A6I4UVY2"/>
<evidence type="ECO:0000259" key="5">
    <source>
        <dbReference type="PROSITE" id="PS50931"/>
    </source>
</evidence>
<dbReference type="PROSITE" id="PS50931">
    <property type="entry name" value="HTH_LYSR"/>
    <property type="match status" value="1"/>
</dbReference>
<evidence type="ECO:0000313" key="6">
    <source>
        <dbReference type="EMBL" id="MXP46039.1"/>
    </source>
</evidence>
<keyword evidence="2" id="KW-0805">Transcription regulation</keyword>
<name>A0A6I4UVY2_9SPHN</name>